<sequence>MKLFKYNQIADKLILGTTKLSSNFDSWTRAFWFTLIICFAFFTSYFILENLDKSFTLSNWEDFVYGYFRFFLITDFKNEYYEAGESILKFNCFISLFPFLIGKIAVAFGLYEMIQGFRKFGVNGR</sequence>
<dbReference type="RefSeq" id="WP_373407460.1">
    <property type="nucleotide sequence ID" value="NZ_JBCFQL010000017.1"/>
</dbReference>
<keyword evidence="1" id="KW-1133">Transmembrane helix</keyword>
<dbReference type="EMBL" id="JBCFQL010000017">
    <property type="protein sequence ID" value="MFA9192568.1"/>
    <property type="molecule type" value="Genomic_DNA"/>
</dbReference>
<name>A0ABV4TER7_9FLAO</name>
<proteinExistence type="predicted"/>
<comment type="caution">
    <text evidence="2">The sequence shown here is derived from an EMBL/GenBank/DDBJ whole genome shotgun (WGS) entry which is preliminary data.</text>
</comment>
<feature type="transmembrane region" description="Helical" evidence="1">
    <location>
        <begin position="87"/>
        <end position="111"/>
    </location>
</feature>
<keyword evidence="3" id="KW-1185">Reference proteome</keyword>
<reference evidence="2 3" key="1">
    <citation type="submission" date="2024-04" db="EMBL/GenBank/DDBJ databases">
        <title>New Clade of Flavobacterium.</title>
        <authorList>
            <person name="Matos L."/>
            <person name="Proenca D.N."/>
            <person name="Fransisco R.M."/>
            <person name="Chung A.P."/>
            <person name="Maccario L."/>
            <person name="Sorensen S.J."/>
            <person name="Morais P.V."/>
        </authorList>
    </citation>
    <scope>NUCLEOTIDE SEQUENCE [LARGE SCALE GENOMIC DNA]</scope>
    <source>
        <strain evidence="2 3">FZUC8N2.13</strain>
    </source>
</reference>
<keyword evidence="1" id="KW-0812">Transmembrane</keyword>
<keyword evidence="1" id="KW-0472">Membrane</keyword>
<feature type="transmembrane region" description="Helical" evidence="1">
    <location>
        <begin position="30"/>
        <end position="48"/>
    </location>
</feature>
<gene>
    <name evidence="2" type="ORF">AAGV28_14420</name>
</gene>
<dbReference type="Proteomes" id="UP001574169">
    <property type="component" value="Unassembled WGS sequence"/>
</dbReference>
<organism evidence="2 3">
    <name type="scientific">Flavobacterium zubiriense</name>
    <dbReference type="NCBI Taxonomy" id="3138075"/>
    <lineage>
        <taxon>Bacteria</taxon>
        <taxon>Pseudomonadati</taxon>
        <taxon>Bacteroidota</taxon>
        <taxon>Flavobacteriia</taxon>
        <taxon>Flavobacteriales</taxon>
        <taxon>Flavobacteriaceae</taxon>
        <taxon>Flavobacterium</taxon>
    </lineage>
</organism>
<protein>
    <submittedName>
        <fullName evidence="2">Uncharacterized protein</fullName>
    </submittedName>
</protein>
<evidence type="ECO:0000256" key="1">
    <source>
        <dbReference type="SAM" id="Phobius"/>
    </source>
</evidence>
<accession>A0ABV4TER7</accession>
<evidence type="ECO:0000313" key="3">
    <source>
        <dbReference type="Proteomes" id="UP001574169"/>
    </source>
</evidence>
<evidence type="ECO:0000313" key="2">
    <source>
        <dbReference type="EMBL" id="MFA9192568.1"/>
    </source>
</evidence>